<dbReference type="AlphaFoldDB" id="A0A520KWA1"/>
<dbReference type="GO" id="GO:0009228">
    <property type="term" value="P:thiamine biosynthetic process"/>
    <property type="evidence" value="ECO:0007669"/>
    <property type="project" value="InterPro"/>
</dbReference>
<dbReference type="GO" id="GO:0005829">
    <property type="term" value="C:cytosol"/>
    <property type="evidence" value="ECO:0007669"/>
    <property type="project" value="TreeGrafter"/>
</dbReference>
<dbReference type="Pfam" id="PF08543">
    <property type="entry name" value="Phos_pyr_kin"/>
    <property type="match status" value="1"/>
</dbReference>
<proteinExistence type="predicted"/>
<evidence type="ECO:0000313" key="3">
    <source>
        <dbReference type="Proteomes" id="UP000320766"/>
    </source>
</evidence>
<dbReference type="Gene3D" id="3.40.1190.20">
    <property type="match status" value="1"/>
</dbReference>
<protein>
    <submittedName>
        <fullName evidence="2">Bifunctional hydroxymethylpyrimidine kinase/phosphomethylpyrimidine kinase</fullName>
        <ecNumber evidence="2">2.7.1.49</ecNumber>
        <ecNumber evidence="2">2.7.4.7</ecNumber>
    </submittedName>
</protein>
<evidence type="ECO:0000313" key="2">
    <source>
        <dbReference type="EMBL" id="RZN68815.1"/>
    </source>
</evidence>
<feature type="non-terminal residue" evidence="2">
    <location>
        <position position="309"/>
    </location>
</feature>
<dbReference type="PANTHER" id="PTHR20858">
    <property type="entry name" value="PHOSPHOMETHYLPYRIMIDINE KINASE"/>
    <property type="match status" value="1"/>
</dbReference>
<dbReference type="InterPro" id="IPR029056">
    <property type="entry name" value="Ribokinase-like"/>
</dbReference>
<feature type="domain" description="Pyridoxamine kinase/Phosphomethylpyrimidine kinase" evidence="1">
    <location>
        <begin position="20"/>
        <end position="259"/>
    </location>
</feature>
<gene>
    <name evidence="2" type="primary">thiD</name>
    <name evidence="2" type="ORF">EF807_05325</name>
</gene>
<dbReference type="EC" id="2.7.4.7" evidence="2"/>
<dbReference type="SUPFAM" id="SSF53613">
    <property type="entry name" value="Ribokinase-like"/>
    <property type="match status" value="1"/>
</dbReference>
<dbReference type="GO" id="GO:0008972">
    <property type="term" value="F:phosphomethylpyrimidine kinase activity"/>
    <property type="evidence" value="ECO:0007669"/>
    <property type="project" value="UniProtKB-EC"/>
</dbReference>
<dbReference type="PANTHER" id="PTHR20858:SF17">
    <property type="entry name" value="HYDROXYMETHYLPYRIMIDINE_PHOSPHOMETHYLPYRIMIDINE KINASE THI20-RELATED"/>
    <property type="match status" value="1"/>
</dbReference>
<name>A0A520KWA1_9EURY</name>
<dbReference type="InterPro" id="IPR004399">
    <property type="entry name" value="HMP/HMP-P_kinase_dom"/>
</dbReference>
<dbReference type="EC" id="2.7.1.49" evidence="2"/>
<dbReference type="CDD" id="cd01169">
    <property type="entry name" value="HMPP_kinase"/>
    <property type="match status" value="1"/>
</dbReference>
<evidence type="ECO:0000259" key="1">
    <source>
        <dbReference type="Pfam" id="PF08543"/>
    </source>
</evidence>
<keyword evidence="2" id="KW-0418">Kinase</keyword>
<accession>A0A520KWA1</accession>
<comment type="caution">
    <text evidence="2">The sequence shown here is derived from an EMBL/GenBank/DDBJ whole genome shotgun (WGS) entry which is preliminary data.</text>
</comment>
<organism evidence="2 3">
    <name type="scientific">Candidatus Methanolliviera hydrocarbonicum</name>
    <dbReference type="NCBI Taxonomy" id="2491085"/>
    <lineage>
        <taxon>Archaea</taxon>
        <taxon>Methanobacteriati</taxon>
        <taxon>Methanobacteriota</taxon>
        <taxon>Candidatus Methanoliparia</taxon>
        <taxon>Candidatus Methanoliparales</taxon>
        <taxon>Candidatus Methanollivieraceae</taxon>
        <taxon>Candidatus Methanolliviera</taxon>
    </lineage>
</organism>
<reference evidence="2 3" key="1">
    <citation type="journal article" date="2019" name="Nat. Microbiol.">
        <title>Wide diversity of methane and short-chain alkane metabolisms in uncultured archaea.</title>
        <authorList>
            <person name="Borrel G."/>
            <person name="Adam P.S."/>
            <person name="McKay L.J."/>
            <person name="Chen L.X."/>
            <person name="Sierra-Garcia I.N."/>
            <person name="Sieber C.M."/>
            <person name="Letourneur Q."/>
            <person name="Ghozlane A."/>
            <person name="Andersen G.L."/>
            <person name="Li W.J."/>
            <person name="Hallam S.J."/>
            <person name="Muyzer G."/>
            <person name="de Oliveira V.M."/>
            <person name="Inskeep W.P."/>
            <person name="Banfield J.F."/>
            <person name="Gribaldo S."/>
        </authorList>
    </citation>
    <scope>NUCLEOTIDE SEQUENCE [LARGE SCALE GENOMIC DNA]</scope>
    <source>
        <strain evidence="2">NM1b</strain>
    </source>
</reference>
<dbReference type="GO" id="GO:0008902">
    <property type="term" value="F:hydroxymethylpyrimidine kinase activity"/>
    <property type="evidence" value="ECO:0007669"/>
    <property type="project" value="UniProtKB-EC"/>
</dbReference>
<sequence>MTFDLFKNRDRTCLTIGGSDSGGGAGIQADIKTFSSFNFSSASVITALTAQNSKGVFGIYPSSEEFVMEQLKAVFSDDNICGVKTGMLYSPEIISSVADFLSDIKIKVPIIVDPVMSAEAGGDLIKKEAIEVLKEKLIPISSIVTPNVEEAEKISGMRIKDERDAEIAAKKIYELGTEVAIVTGGHLKGRDIFYDGETVKIDGKLIEGGTHGSGCTYSSCLTCLISMGYPPLKSAIASKRLLERSIETYRRTGDNTGCVNQTAWLLDDCDRYYAMDNLKRSLEEILKLKNIGKVIPEVGSNLGMAIHHP</sequence>
<dbReference type="NCBIfam" id="TIGR00097">
    <property type="entry name" value="HMP-P_kinase"/>
    <property type="match status" value="1"/>
</dbReference>
<dbReference type="Proteomes" id="UP000320766">
    <property type="component" value="Unassembled WGS sequence"/>
</dbReference>
<keyword evidence="2" id="KW-0808">Transferase</keyword>
<dbReference type="EMBL" id="RXIL01000095">
    <property type="protein sequence ID" value="RZN68815.1"/>
    <property type="molecule type" value="Genomic_DNA"/>
</dbReference>
<dbReference type="InterPro" id="IPR013749">
    <property type="entry name" value="PM/HMP-P_kinase-1"/>
</dbReference>